<dbReference type="SUPFAM" id="SSF52540">
    <property type="entry name" value="P-loop containing nucleoside triphosphate hydrolases"/>
    <property type="match status" value="1"/>
</dbReference>
<dbReference type="Proteomes" id="UP000019484">
    <property type="component" value="Unassembled WGS sequence"/>
</dbReference>
<dbReference type="Gene3D" id="3.40.50.300">
    <property type="entry name" value="P-loop containing nucleotide triphosphate hydrolases"/>
    <property type="match status" value="2"/>
</dbReference>
<evidence type="ECO:0000256" key="1">
    <source>
        <dbReference type="ARBA" id="ARBA00022806"/>
    </source>
</evidence>
<feature type="domain" description="DNA2/NAM7 helicase helicase" evidence="3">
    <location>
        <begin position="110"/>
        <end position="194"/>
    </location>
</feature>
<dbReference type="OrthoDB" id="4150118at2759"/>
<dbReference type="AlphaFoldDB" id="W9XJP1"/>
<keyword evidence="1" id="KW-0547">Nucleotide-binding</keyword>
<evidence type="ECO:0000313" key="6">
    <source>
        <dbReference type="Proteomes" id="UP000019484"/>
    </source>
</evidence>
<feature type="region of interest" description="Disordered" evidence="2">
    <location>
        <begin position="21"/>
        <end position="43"/>
    </location>
</feature>
<sequence>MAEQAIALRDAERERKVALLAASTKTSQTTPRVPSTSASTSSSPESSIILAYCRVPDERVQNLELSLGYRMLQMAGIKPGGPSLSPDLGAFHEWYDKYRAGEKFEPNDWDEFHTATDNLMAFTIKHAAAVCATAAGAADATFVKNYQAAEPVVVDEAARLPEYQHWPLLGLFPNVVGKILVGDPNQLHPMTESKGDSINPFERQVEMSLQERLQTLGFESAFFTTQYRAVPDIAAIYNNACYESRLTNDESTHVTARPLAQDIVSHNEQRYDRSTSVIFYNPPDPKEEYTFNGSKCCAQYATIVLKILEGLLLAGFGSDKPCSIAILTPYQGQERILRIAKAKMAEKYGVAANVILETAGKVQGIEYDIVIVDPVAVKSPGFLDKNRLNVLFSQAKSGLYVVGHYRSWIWMWKDDSLPLWTIAKELKKYQVDWPAGQTLASEFFDPSVLDD</sequence>
<feature type="domain" description="DNA2/NAM7 helicase-like C-terminal" evidence="4">
    <location>
        <begin position="206"/>
        <end position="404"/>
    </location>
</feature>
<evidence type="ECO:0000256" key="2">
    <source>
        <dbReference type="SAM" id="MobiDB-lite"/>
    </source>
</evidence>
<proteinExistence type="predicted"/>
<dbReference type="STRING" id="1182541.W9XJP1"/>
<name>W9XJP1_9EURO</name>
<evidence type="ECO:0000313" key="5">
    <source>
        <dbReference type="EMBL" id="EXJ80393.1"/>
    </source>
</evidence>
<dbReference type="InterPro" id="IPR047187">
    <property type="entry name" value="SF1_C_Upf1"/>
</dbReference>
<feature type="compositionally biased region" description="Low complexity" evidence="2">
    <location>
        <begin position="29"/>
        <end position="43"/>
    </location>
</feature>
<dbReference type="GO" id="GO:0004386">
    <property type="term" value="F:helicase activity"/>
    <property type="evidence" value="ECO:0007669"/>
    <property type="project" value="InterPro"/>
</dbReference>
<dbReference type="HOGENOM" id="CLU_012799_1_0_1"/>
<dbReference type="CDD" id="cd18808">
    <property type="entry name" value="SF1_C_Upf1"/>
    <property type="match status" value="1"/>
</dbReference>
<keyword evidence="6" id="KW-1185">Reference proteome</keyword>
<gene>
    <name evidence="5" type="ORF">A1O1_08537</name>
</gene>
<dbReference type="PANTHER" id="PTHR10887">
    <property type="entry name" value="DNA2/NAM7 HELICASE FAMILY"/>
    <property type="match status" value="1"/>
</dbReference>
<keyword evidence="1" id="KW-0347">Helicase</keyword>
<evidence type="ECO:0000259" key="3">
    <source>
        <dbReference type="Pfam" id="PF13086"/>
    </source>
</evidence>
<dbReference type="InterPro" id="IPR027417">
    <property type="entry name" value="P-loop_NTPase"/>
</dbReference>
<dbReference type="eggNOG" id="KOG1801">
    <property type="taxonomic scope" value="Eukaryota"/>
</dbReference>
<comment type="caution">
    <text evidence="5">The sequence shown here is derived from an EMBL/GenBank/DDBJ whole genome shotgun (WGS) entry which is preliminary data.</text>
</comment>
<keyword evidence="1" id="KW-0067">ATP-binding</keyword>
<dbReference type="InterPro" id="IPR041679">
    <property type="entry name" value="DNA2/NAM7-like_C"/>
</dbReference>
<keyword evidence="1" id="KW-0378">Hydrolase</keyword>
<dbReference type="Pfam" id="PF13087">
    <property type="entry name" value="AAA_12"/>
    <property type="match status" value="1"/>
</dbReference>
<protein>
    <recommendedName>
        <fullName evidence="7">DNA2/NAM7 helicase-like C-terminal domain-containing protein</fullName>
    </recommendedName>
</protein>
<dbReference type="InterPro" id="IPR045055">
    <property type="entry name" value="DNA2/NAM7-like"/>
</dbReference>
<accession>W9XJP1</accession>
<evidence type="ECO:0008006" key="7">
    <source>
        <dbReference type="Google" id="ProtNLM"/>
    </source>
</evidence>
<evidence type="ECO:0000259" key="4">
    <source>
        <dbReference type="Pfam" id="PF13087"/>
    </source>
</evidence>
<dbReference type="RefSeq" id="XP_007727587.1">
    <property type="nucleotide sequence ID" value="XM_007729397.1"/>
</dbReference>
<dbReference type="Pfam" id="PF13086">
    <property type="entry name" value="AAA_11"/>
    <property type="match status" value="1"/>
</dbReference>
<dbReference type="PANTHER" id="PTHR10887:SF495">
    <property type="entry name" value="HELICASE SENATAXIN ISOFORM X1-RELATED"/>
    <property type="match status" value="1"/>
</dbReference>
<dbReference type="InterPro" id="IPR041677">
    <property type="entry name" value="DNA2/NAM7_AAA_11"/>
</dbReference>
<dbReference type="GeneID" id="19163386"/>
<reference evidence="5 6" key="1">
    <citation type="submission" date="2013-03" db="EMBL/GenBank/DDBJ databases">
        <title>The Genome Sequence of Capronia coronata CBS 617.96.</title>
        <authorList>
            <consortium name="The Broad Institute Genomics Platform"/>
            <person name="Cuomo C."/>
            <person name="de Hoog S."/>
            <person name="Gorbushina A."/>
            <person name="Walker B."/>
            <person name="Young S.K."/>
            <person name="Zeng Q."/>
            <person name="Gargeya S."/>
            <person name="Fitzgerald M."/>
            <person name="Haas B."/>
            <person name="Abouelleil A."/>
            <person name="Allen A.W."/>
            <person name="Alvarado L."/>
            <person name="Arachchi H.M."/>
            <person name="Berlin A.M."/>
            <person name="Chapman S.B."/>
            <person name="Gainer-Dewar J."/>
            <person name="Goldberg J."/>
            <person name="Griggs A."/>
            <person name="Gujja S."/>
            <person name="Hansen M."/>
            <person name="Howarth C."/>
            <person name="Imamovic A."/>
            <person name="Ireland A."/>
            <person name="Larimer J."/>
            <person name="McCowan C."/>
            <person name="Murphy C."/>
            <person name="Pearson M."/>
            <person name="Poon T.W."/>
            <person name="Priest M."/>
            <person name="Roberts A."/>
            <person name="Saif S."/>
            <person name="Shea T."/>
            <person name="Sisk P."/>
            <person name="Sykes S."/>
            <person name="Wortman J."/>
            <person name="Nusbaum C."/>
            <person name="Birren B."/>
        </authorList>
    </citation>
    <scope>NUCLEOTIDE SEQUENCE [LARGE SCALE GENOMIC DNA]</scope>
    <source>
        <strain evidence="5 6">CBS 617.96</strain>
    </source>
</reference>
<dbReference type="EMBL" id="AMWN01000008">
    <property type="protein sequence ID" value="EXJ80393.1"/>
    <property type="molecule type" value="Genomic_DNA"/>
</dbReference>
<organism evidence="5 6">
    <name type="scientific">Capronia coronata CBS 617.96</name>
    <dbReference type="NCBI Taxonomy" id="1182541"/>
    <lineage>
        <taxon>Eukaryota</taxon>
        <taxon>Fungi</taxon>
        <taxon>Dikarya</taxon>
        <taxon>Ascomycota</taxon>
        <taxon>Pezizomycotina</taxon>
        <taxon>Eurotiomycetes</taxon>
        <taxon>Chaetothyriomycetidae</taxon>
        <taxon>Chaetothyriales</taxon>
        <taxon>Herpotrichiellaceae</taxon>
        <taxon>Capronia</taxon>
    </lineage>
</organism>